<keyword evidence="5" id="KW-1185">Reference proteome</keyword>
<dbReference type="GO" id="GO:0015074">
    <property type="term" value="P:DNA integration"/>
    <property type="evidence" value="ECO:0007669"/>
    <property type="project" value="InterPro"/>
</dbReference>
<proteinExistence type="predicted"/>
<gene>
    <name evidence="4" type="ORF">CCACVL1_27682</name>
</gene>
<dbReference type="Pfam" id="PF13976">
    <property type="entry name" value="gag_pre-integrs"/>
    <property type="match status" value="1"/>
</dbReference>
<dbReference type="InterPro" id="IPR054722">
    <property type="entry name" value="PolX-like_BBD"/>
</dbReference>
<protein>
    <submittedName>
        <fullName evidence="4">Zinc finger, CCHC-type</fullName>
    </submittedName>
</protein>
<dbReference type="Gene3D" id="3.30.420.10">
    <property type="entry name" value="Ribonuclease H-like superfamily/Ribonuclease H"/>
    <property type="match status" value="2"/>
</dbReference>
<dbReference type="InterPro" id="IPR036875">
    <property type="entry name" value="Znf_CCHC_sf"/>
</dbReference>
<dbReference type="PROSITE" id="PS50994">
    <property type="entry name" value="INTEGRASE"/>
    <property type="match status" value="1"/>
</dbReference>
<keyword evidence="1" id="KW-0378">Hydrolase</keyword>
<dbReference type="OMA" id="NEETELW"/>
<reference evidence="4 5" key="1">
    <citation type="submission" date="2013-09" db="EMBL/GenBank/DDBJ databases">
        <title>Corchorus capsularis genome sequencing.</title>
        <authorList>
            <person name="Alam M."/>
            <person name="Haque M.S."/>
            <person name="Islam M.S."/>
            <person name="Emdad E.M."/>
            <person name="Islam M.M."/>
            <person name="Ahmed B."/>
            <person name="Halim A."/>
            <person name="Hossen Q.M.M."/>
            <person name="Hossain M.Z."/>
            <person name="Ahmed R."/>
            <person name="Khan M.M."/>
            <person name="Islam R."/>
            <person name="Rashid M.M."/>
            <person name="Khan S.A."/>
            <person name="Rahman M.S."/>
            <person name="Alam M."/>
        </authorList>
    </citation>
    <scope>NUCLEOTIDE SEQUENCE [LARGE SCALE GENOMIC DNA]</scope>
    <source>
        <strain evidence="5">cv. CVL-1</strain>
        <tissue evidence="4">Whole seedling</tissue>
    </source>
</reference>
<dbReference type="SUPFAM" id="SSF56672">
    <property type="entry name" value="DNA/RNA polymerases"/>
    <property type="match status" value="1"/>
</dbReference>
<dbReference type="SUPFAM" id="SSF53098">
    <property type="entry name" value="Ribonuclease H-like"/>
    <property type="match status" value="1"/>
</dbReference>
<evidence type="ECO:0000256" key="2">
    <source>
        <dbReference type="SAM" id="MobiDB-lite"/>
    </source>
</evidence>
<evidence type="ECO:0000256" key="1">
    <source>
        <dbReference type="ARBA" id="ARBA00022750"/>
    </source>
</evidence>
<dbReference type="PANTHER" id="PTHR11439:SF503">
    <property type="entry name" value="CYSTEINE-RICH RLK (RECEPTOR-LIKE PROTEIN KINASE) 8"/>
    <property type="match status" value="1"/>
</dbReference>
<dbReference type="Pfam" id="PF22936">
    <property type="entry name" value="Pol_BBD"/>
    <property type="match status" value="1"/>
</dbReference>
<dbReference type="Pfam" id="PF07727">
    <property type="entry name" value="RVT_2"/>
    <property type="match status" value="1"/>
</dbReference>
<dbReference type="Gramene" id="OMO54668">
    <property type="protein sequence ID" value="OMO54668"/>
    <property type="gene ID" value="CCACVL1_27682"/>
</dbReference>
<evidence type="ECO:0000259" key="3">
    <source>
        <dbReference type="PROSITE" id="PS50994"/>
    </source>
</evidence>
<sequence length="979" mass="111751">MNTLYSVEQRRQNRQKVKVEGAMFAKKEKPKTKKVQFEKKNKGKKVADGEATKKEKPSPCPHCKKTSHTPKYCYFRPDRTCRACKEKGHIEKVCKNKNKALVQGSSAQAQVDEEKEEEIEEQLFVAVCCVSKAENNNVWLIDSGCSNHMVADESLFGYLDKSYTTRIKIGDGTYLRAVGRSCIIYEPEGRELITLPMVNKTFYLKLDEDVAYNSQNEETELWHKRLGHVNYKSLQEMKKKNLVENLPMISQCSSICEVCEYGKQSRLPFPKHSWRATKKLQLVHSDVCGPFRTASLNGKSGIQHQLTVAYTPQQNGVSERKNRTVLEMARCLLFEKGLPKKLWAKAVNTAVYILNRLTAKAMQQTTPFEAWYGFRPSVKHLKVFGCICYSHVPSVRRDKLDKRSEMGVLVGYSESAKGYRIYNPVTNKVIVSRDVKFDELAAWKWPENEEIQSLNDKEIGFDQINDEEELDVDHTPIRGTRLLSEIYEKCSLAIAEPAHDEEALSHPGWRAAMVEEMKMIEKNGTWELMDRPDDQKPIGVRWVYRTELNSDGSVNKLKARLVVKGYAQKEGVDFSETFASVARHDTIRLLLALAAQNSWRIYQLDVKSAFLNGMLKERIFVEQPVGFEVKDKKDKVYLLKKALYGLKQAPRAWYERLHQHFEVCGLQRSVSEPTLYVKMKNGDVLIVSVYVDDILVTGDSEEMIKGFKANMLKVFEMTDLEWNTANQPLGLKLSKEDGANKVDEKIFRKLVGSLLYLAATQPDIMFAVSMLSRFMHYPSELHYVAAKRILRYLKGTFDYGVLFKSVENVELHCYIDSDWGGSVDDAKSTSGYVFSLGSGVFNWLSKKQEVVAQSTAEAEYVAASCAVNQAIWIMKILTDLHQTSSKPVKIFCDNQSAIAIAKNPVQHGRTKHFKIKFHFIREAQENGEVELIHCRTEEQIADILTKPLPNNRFEDLREKLGVCSFATKGEIDGVGYKTR</sequence>
<evidence type="ECO:0000313" key="4">
    <source>
        <dbReference type="EMBL" id="OMO54668.1"/>
    </source>
</evidence>
<name>A0A1R3G990_COCAP</name>
<dbReference type="GO" id="GO:0008270">
    <property type="term" value="F:zinc ion binding"/>
    <property type="evidence" value="ECO:0007669"/>
    <property type="project" value="InterPro"/>
</dbReference>
<dbReference type="Proteomes" id="UP000188268">
    <property type="component" value="Unassembled WGS sequence"/>
</dbReference>
<dbReference type="AlphaFoldDB" id="A0A1R3G990"/>
<evidence type="ECO:0000313" key="5">
    <source>
        <dbReference type="Proteomes" id="UP000188268"/>
    </source>
</evidence>
<dbReference type="GO" id="GO:0003676">
    <property type="term" value="F:nucleic acid binding"/>
    <property type="evidence" value="ECO:0007669"/>
    <property type="project" value="InterPro"/>
</dbReference>
<organism evidence="4 5">
    <name type="scientific">Corchorus capsularis</name>
    <name type="common">Jute</name>
    <dbReference type="NCBI Taxonomy" id="210143"/>
    <lineage>
        <taxon>Eukaryota</taxon>
        <taxon>Viridiplantae</taxon>
        <taxon>Streptophyta</taxon>
        <taxon>Embryophyta</taxon>
        <taxon>Tracheophyta</taxon>
        <taxon>Spermatophyta</taxon>
        <taxon>Magnoliopsida</taxon>
        <taxon>eudicotyledons</taxon>
        <taxon>Gunneridae</taxon>
        <taxon>Pentapetalae</taxon>
        <taxon>rosids</taxon>
        <taxon>malvids</taxon>
        <taxon>Malvales</taxon>
        <taxon>Malvaceae</taxon>
        <taxon>Grewioideae</taxon>
        <taxon>Apeibeae</taxon>
        <taxon>Corchorus</taxon>
    </lineage>
</organism>
<feature type="region of interest" description="Disordered" evidence="2">
    <location>
        <begin position="27"/>
        <end position="61"/>
    </location>
</feature>
<dbReference type="InterPro" id="IPR001584">
    <property type="entry name" value="Integrase_cat-core"/>
</dbReference>
<feature type="domain" description="Integrase catalytic" evidence="3">
    <location>
        <begin position="301"/>
        <end position="375"/>
    </location>
</feature>
<dbReference type="InterPro" id="IPR025724">
    <property type="entry name" value="GAG-pre-integrase_dom"/>
</dbReference>
<dbReference type="InterPro" id="IPR036397">
    <property type="entry name" value="RNaseH_sf"/>
</dbReference>
<dbReference type="InterPro" id="IPR057670">
    <property type="entry name" value="SH3_retrovirus"/>
</dbReference>
<dbReference type="EMBL" id="AWWV01014897">
    <property type="protein sequence ID" value="OMO54668.1"/>
    <property type="molecule type" value="Genomic_DNA"/>
</dbReference>
<dbReference type="OrthoDB" id="1726977at2759"/>
<keyword evidence="1" id="KW-0645">Protease</keyword>
<dbReference type="GO" id="GO:0004190">
    <property type="term" value="F:aspartic-type endopeptidase activity"/>
    <property type="evidence" value="ECO:0007669"/>
    <property type="project" value="UniProtKB-KW"/>
</dbReference>
<dbReference type="InterPro" id="IPR012337">
    <property type="entry name" value="RNaseH-like_sf"/>
</dbReference>
<keyword evidence="1" id="KW-0064">Aspartyl protease</keyword>
<dbReference type="PANTHER" id="PTHR11439">
    <property type="entry name" value="GAG-POL-RELATED RETROTRANSPOSON"/>
    <property type="match status" value="1"/>
</dbReference>
<dbReference type="InterPro" id="IPR043502">
    <property type="entry name" value="DNA/RNA_pol_sf"/>
</dbReference>
<comment type="caution">
    <text evidence="4">The sequence shown here is derived from an EMBL/GenBank/DDBJ whole genome shotgun (WGS) entry which is preliminary data.</text>
</comment>
<feature type="compositionally biased region" description="Basic and acidic residues" evidence="2">
    <location>
        <begin position="35"/>
        <end position="57"/>
    </location>
</feature>
<dbReference type="CDD" id="cd09272">
    <property type="entry name" value="RNase_HI_RT_Ty1"/>
    <property type="match status" value="1"/>
</dbReference>
<accession>A0A1R3G990</accession>
<dbReference type="Pfam" id="PF25597">
    <property type="entry name" value="SH3_retrovirus"/>
    <property type="match status" value="1"/>
</dbReference>
<dbReference type="SUPFAM" id="SSF57756">
    <property type="entry name" value="Retrovirus zinc finger-like domains"/>
    <property type="match status" value="1"/>
</dbReference>
<dbReference type="InterPro" id="IPR013103">
    <property type="entry name" value="RVT_2"/>
</dbReference>
<dbReference type="STRING" id="210143.A0A1R3G990"/>